<evidence type="ECO:0000256" key="1">
    <source>
        <dbReference type="ARBA" id="ARBA00001286"/>
    </source>
</evidence>
<comment type="catalytic activity">
    <reaction evidence="8">
        <text>a 6-O-methyl-2'-deoxyguanosine in DNA + L-cysteinyl-[protein] = S-methyl-L-cysteinyl-[protein] + a 2'-deoxyguanosine in DNA</text>
        <dbReference type="Rhea" id="RHEA:24000"/>
        <dbReference type="Rhea" id="RHEA-COMP:10131"/>
        <dbReference type="Rhea" id="RHEA-COMP:10132"/>
        <dbReference type="Rhea" id="RHEA-COMP:11367"/>
        <dbReference type="Rhea" id="RHEA-COMP:11368"/>
        <dbReference type="ChEBI" id="CHEBI:29950"/>
        <dbReference type="ChEBI" id="CHEBI:82612"/>
        <dbReference type="ChEBI" id="CHEBI:85445"/>
        <dbReference type="ChEBI" id="CHEBI:85448"/>
        <dbReference type="EC" id="2.1.1.63"/>
    </reaction>
</comment>
<dbReference type="GO" id="GO:0032259">
    <property type="term" value="P:methylation"/>
    <property type="evidence" value="ECO:0007669"/>
    <property type="project" value="UniProtKB-KW"/>
</dbReference>
<dbReference type="Proteomes" id="UP000323410">
    <property type="component" value="Unassembled WGS sequence"/>
</dbReference>
<feature type="domain" description="Methylated-DNA-[protein]-cysteine S-methyltransferase DNA binding" evidence="9">
    <location>
        <begin position="111"/>
        <end position="190"/>
    </location>
</feature>
<dbReference type="GO" id="GO:0006281">
    <property type="term" value="P:DNA repair"/>
    <property type="evidence" value="ECO:0007669"/>
    <property type="project" value="UniProtKB-KW"/>
</dbReference>
<evidence type="ECO:0000259" key="9">
    <source>
        <dbReference type="Pfam" id="PF01035"/>
    </source>
</evidence>
<keyword evidence="4 10" id="KW-0489">Methyltransferase</keyword>
<gene>
    <name evidence="10" type="ORF">FQ377_05950</name>
</gene>
<evidence type="ECO:0000256" key="4">
    <source>
        <dbReference type="ARBA" id="ARBA00022603"/>
    </source>
</evidence>
<sequence length="206" mass="21153">MSGTSGPISGGGRWHHEIDTPVGGLRVVADAAAIVGLYHSIHDPAPGPELLGQRVQGPTAEESAPGCAPGVPVAVPPVTADLLTRAAEELAEYFAGSRQAFDLPVELYGTEFQLRVWADLLTIPYGERRSYRDLASRQGNPSMGRAIGAAVRANPVSILVPGHRVVSSTGGVAGYASGAGTKIALLDLESAVRATLGTLGAGSRIP</sequence>
<accession>A0A5D0XT11</accession>
<keyword evidence="11" id="KW-1185">Reference proteome</keyword>
<dbReference type="InterPro" id="IPR036388">
    <property type="entry name" value="WH-like_DNA-bd_sf"/>
</dbReference>
<dbReference type="SUPFAM" id="SSF46767">
    <property type="entry name" value="Methylated DNA-protein cysteine methyltransferase, C-terminal domain"/>
    <property type="match status" value="1"/>
</dbReference>
<dbReference type="Gene3D" id="3.30.160.70">
    <property type="entry name" value="Methylated DNA-protein cysteine methyltransferase domain"/>
    <property type="match status" value="1"/>
</dbReference>
<dbReference type="EMBL" id="VSLD01000002">
    <property type="protein sequence ID" value="TYC99501.1"/>
    <property type="molecule type" value="Genomic_DNA"/>
</dbReference>
<dbReference type="EC" id="2.1.1.63" evidence="3"/>
<protein>
    <recommendedName>
        <fullName evidence="3">methylated-DNA--[protein]-cysteine S-methyltransferase</fullName>
        <ecNumber evidence="3">2.1.1.63</ecNumber>
    </recommendedName>
</protein>
<evidence type="ECO:0000256" key="6">
    <source>
        <dbReference type="ARBA" id="ARBA00022763"/>
    </source>
</evidence>
<dbReference type="FunFam" id="1.10.10.10:FF:000214">
    <property type="entry name" value="Methylated-DNA--protein-cysteine methyltransferase"/>
    <property type="match status" value="1"/>
</dbReference>
<keyword evidence="7" id="KW-0234">DNA repair</keyword>
<proteinExistence type="inferred from homology"/>
<dbReference type="CDD" id="cd06445">
    <property type="entry name" value="ATase"/>
    <property type="match status" value="1"/>
</dbReference>
<reference evidence="10 11" key="1">
    <citation type="submission" date="2019-08" db="EMBL/GenBank/DDBJ databases">
        <title>Genone of Arthrobacter echini P9.</title>
        <authorList>
            <person name="Bowman J.P."/>
        </authorList>
    </citation>
    <scope>NUCLEOTIDE SEQUENCE [LARGE SCALE GENOMIC DNA]</scope>
    <source>
        <strain evidence="10 11">P9</strain>
    </source>
</reference>
<evidence type="ECO:0000256" key="8">
    <source>
        <dbReference type="ARBA" id="ARBA00049348"/>
    </source>
</evidence>
<dbReference type="Pfam" id="PF01035">
    <property type="entry name" value="DNA_binding_1"/>
    <property type="match status" value="1"/>
</dbReference>
<dbReference type="PANTHER" id="PTHR10815:SF5">
    <property type="entry name" value="METHYLATED-DNA--PROTEIN-CYSTEINE METHYLTRANSFERASE"/>
    <property type="match status" value="1"/>
</dbReference>
<comment type="catalytic activity">
    <reaction evidence="1">
        <text>a 4-O-methyl-thymidine in DNA + L-cysteinyl-[protein] = a thymidine in DNA + S-methyl-L-cysteinyl-[protein]</text>
        <dbReference type="Rhea" id="RHEA:53428"/>
        <dbReference type="Rhea" id="RHEA-COMP:10131"/>
        <dbReference type="Rhea" id="RHEA-COMP:10132"/>
        <dbReference type="Rhea" id="RHEA-COMP:13555"/>
        <dbReference type="Rhea" id="RHEA-COMP:13556"/>
        <dbReference type="ChEBI" id="CHEBI:29950"/>
        <dbReference type="ChEBI" id="CHEBI:82612"/>
        <dbReference type="ChEBI" id="CHEBI:137386"/>
        <dbReference type="ChEBI" id="CHEBI:137387"/>
        <dbReference type="EC" id="2.1.1.63"/>
    </reaction>
</comment>
<dbReference type="PANTHER" id="PTHR10815">
    <property type="entry name" value="METHYLATED-DNA--PROTEIN-CYSTEINE METHYLTRANSFERASE"/>
    <property type="match status" value="1"/>
</dbReference>
<evidence type="ECO:0000313" key="11">
    <source>
        <dbReference type="Proteomes" id="UP000323410"/>
    </source>
</evidence>
<evidence type="ECO:0000256" key="2">
    <source>
        <dbReference type="ARBA" id="ARBA00008711"/>
    </source>
</evidence>
<dbReference type="Gene3D" id="1.10.10.10">
    <property type="entry name" value="Winged helix-like DNA-binding domain superfamily/Winged helix DNA-binding domain"/>
    <property type="match status" value="1"/>
</dbReference>
<name>A0A5D0XT11_9MICC</name>
<dbReference type="InterPro" id="IPR014048">
    <property type="entry name" value="MethylDNA_cys_MeTrfase_DNA-bd"/>
</dbReference>
<dbReference type="InterPro" id="IPR036631">
    <property type="entry name" value="MGMT_N_sf"/>
</dbReference>
<evidence type="ECO:0000313" key="10">
    <source>
        <dbReference type="EMBL" id="TYC99501.1"/>
    </source>
</evidence>
<dbReference type="SUPFAM" id="SSF53155">
    <property type="entry name" value="Methylated DNA-protein cysteine methyltransferase domain"/>
    <property type="match status" value="1"/>
</dbReference>
<evidence type="ECO:0000256" key="3">
    <source>
        <dbReference type="ARBA" id="ARBA00011918"/>
    </source>
</evidence>
<organism evidence="10 11">
    <name type="scientific">Arthrobacter echini</name>
    <dbReference type="NCBI Taxonomy" id="1529066"/>
    <lineage>
        <taxon>Bacteria</taxon>
        <taxon>Bacillati</taxon>
        <taxon>Actinomycetota</taxon>
        <taxon>Actinomycetes</taxon>
        <taxon>Micrococcales</taxon>
        <taxon>Micrococcaceae</taxon>
        <taxon>Arthrobacter</taxon>
    </lineage>
</organism>
<dbReference type="RefSeq" id="WP_148600321.1">
    <property type="nucleotide sequence ID" value="NZ_VSLD01000002.1"/>
</dbReference>
<keyword evidence="5 10" id="KW-0808">Transferase</keyword>
<dbReference type="GO" id="GO:0003908">
    <property type="term" value="F:methylated-DNA-[protein]-cysteine S-methyltransferase activity"/>
    <property type="evidence" value="ECO:0007669"/>
    <property type="project" value="UniProtKB-EC"/>
</dbReference>
<dbReference type="InterPro" id="IPR036217">
    <property type="entry name" value="MethylDNA_cys_MeTrfase_DNAb"/>
</dbReference>
<dbReference type="AlphaFoldDB" id="A0A5D0XT11"/>
<comment type="similarity">
    <text evidence="2">Belongs to the MGMT family.</text>
</comment>
<dbReference type="NCBIfam" id="TIGR00589">
    <property type="entry name" value="ogt"/>
    <property type="match status" value="1"/>
</dbReference>
<evidence type="ECO:0000256" key="7">
    <source>
        <dbReference type="ARBA" id="ARBA00023204"/>
    </source>
</evidence>
<dbReference type="OrthoDB" id="9802228at2"/>
<evidence type="ECO:0000256" key="5">
    <source>
        <dbReference type="ARBA" id="ARBA00022679"/>
    </source>
</evidence>
<keyword evidence="6" id="KW-0227">DNA damage</keyword>
<comment type="caution">
    <text evidence="10">The sequence shown here is derived from an EMBL/GenBank/DDBJ whole genome shotgun (WGS) entry which is preliminary data.</text>
</comment>